<proteinExistence type="predicted"/>
<keyword evidence="9" id="KW-0812">Transmembrane</keyword>
<dbReference type="GO" id="GO:0000155">
    <property type="term" value="F:phosphorelay sensor kinase activity"/>
    <property type="evidence" value="ECO:0007669"/>
    <property type="project" value="InterPro"/>
</dbReference>
<dbReference type="InterPro" id="IPR003594">
    <property type="entry name" value="HATPase_dom"/>
</dbReference>
<accession>A0A7W1WTL4</accession>
<keyword evidence="6 11" id="KW-0418">Kinase</keyword>
<dbReference type="EMBL" id="JACEIQ010000020">
    <property type="protein sequence ID" value="MBA4495846.1"/>
    <property type="molecule type" value="Genomic_DNA"/>
</dbReference>
<feature type="transmembrane region" description="Helical" evidence="9">
    <location>
        <begin position="7"/>
        <end position="24"/>
    </location>
</feature>
<evidence type="ECO:0000256" key="4">
    <source>
        <dbReference type="ARBA" id="ARBA00022679"/>
    </source>
</evidence>
<evidence type="ECO:0000256" key="6">
    <source>
        <dbReference type="ARBA" id="ARBA00022777"/>
    </source>
</evidence>
<dbReference type="InterPro" id="IPR011712">
    <property type="entry name" value="Sig_transdc_His_kin_sub3_dim/P"/>
</dbReference>
<keyword evidence="9" id="KW-1133">Transmembrane helix</keyword>
<evidence type="ECO:0000256" key="3">
    <source>
        <dbReference type="ARBA" id="ARBA00022553"/>
    </source>
</evidence>
<dbReference type="Pfam" id="PF07730">
    <property type="entry name" value="HisKA_3"/>
    <property type="match status" value="1"/>
</dbReference>
<evidence type="ECO:0000256" key="5">
    <source>
        <dbReference type="ARBA" id="ARBA00022741"/>
    </source>
</evidence>
<keyword evidence="7" id="KW-0067">ATP-binding</keyword>
<protein>
    <recommendedName>
        <fullName evidence="2">histidine kinase</fullName>
        <ecNumber evidence="2">2.7.13.3</ecNumber>
    </recommendedName>
</protein>
<dbReference type="Pfam" id="PF02518">
    <property type="entry name" value="HATPase_c"/>
    <property type="match status" value="1"/>
</dbReference>
<dbReference type="PANTHER" id="PTHR24421:SF10">
    <property type="entry name" value="NITRATE_NITRITE SENSOR PROTEIN NARQ"/>
    <property type="match status" value="1"/>
</dbReference>
<evidence type="ECO:0000256" key="9">
    <source>
        <dbReference type="SAM" id="Phobius"/>
    </source>
</evidence>
<name>A0A7W1WTL4_9BACL</name>
<dbReference type="RefSeq" id="WP_181753727.1">
    <property type="nucleotide sequence ID" value="NZ_JACEIQ010000020.1"/>
</dbReference>
<reference evidence="11 12" key="1">
    <citation type="submission" date="2020-07" db="EMBL/GenBank/DDBJ databases">
        <authorList>
            <person name="Feng H."/>
        </authorList>
    </citation>
    <scope>NUCLEOTIDE SEQUENCE [LARGE SCALE GENOMIC DNA]</scope>
    <source>
        <strain evidence="12">s-10</strain>
    </source>
</reference>
<dbReference type="GO" id="GO:0005524">
    <property type="term" value="F:ATP binding"/>
    <property type="evidence" value="ECO:0007669"/>
    <property type="project" value="UniProtKB-KW"/>
</dbReference>
<gene>
    <name evidence="11" type="ORF">H1191_16270</name>
</gene>
<dbReference type="GO" id="GO:0046983">
    <property type="term" value="F:protein dimerization activity"/>
    <property type="evidence" value="ECO:0007669"/>
    <property type="project" value="InterPro"/>
</dbReference>
<dbReference type="PANTHER" id="PTHR24421">
    <property type="entry name" value="NITRATE/NITRITE SENSOR PROTEIN NARX-RELATED"/>
    <property type="match status" value="1"/>
</dbReference>
<dbReference type="AlphaFoldDB" id="A0A7W1WTL4"/>
<evidence type="ECO:0000259" key="10">
    <source>
        <dbReference type="SMART" id="SM00387"/>
    </source>
</evidence>
<keyword evidence="3" id="KW-0597">Phosphoprotein</keyword>
<dbReference type="InterPro" id="IPR036890">
    <property type="entry name" value="HATPase_C_sf"/>
</dbReference>
<keyword evidence="4" id="KW-0808">Transferase</keyword>
<feature type="domain" description="Histidine kinase/HSP90-like ATPase" evidence="10">
    <location>
        <begin position="180"/>
        <end position="273"/>
    </location>
</feature>
<evidence type="ECO:0000313" key="11">
    <source>
        <dbReference type="EMBL" id="MBA4495846.1"/>
    </source>
</evidence>
<dbReference type="SUPFAM" id="SSF55874">
    <property type="entry name" value="ATPase domain of HSP90 chaperone/DNA topoisomerase II/histidine kinase"/>
    <property type="match status" value="1"/>
</dbReference>
<evidence type="ECO:0000256" key="7">
    <source>
        <dbReference type="ARBA" id="ARBA00022840"/>
    </source>
</evidence>
<dbReference type="Gene3D" id="3.30.565.10">
    <property type="entry name" value="Histidine kinase-like ATPase, C-terminal domain"/>
    <property type="match status" value="1"/>
</dbReference>
<dbReference type="CDD" id="cd16917">
    <property type="entry name" value="HATPase_UhpB-NarQ-NarX-like"/>
    <property type="match status" value="1"/>
</dbReference>
<organism evidence="11 12">
    <name type="scientific">Paenactinomyces guangxiensis</name>
    <dbReference type="NCBI Taxonomy" id="1490290"/>
    <lineage>
        <taxon>Bacteria</taxon>
        <taxon>Bacillati</taxon>
        <taxon>Bacillota</taxon>
        <taxon>Bacilli</taxon>
        <taxon>Bacillales</taxon>
        <taxon>Thermoactinomycetaceae</taxon>
        <taxon>Paenactinomyces</taxon>
    </lineage>
</organism>
<feature type="transmembrane region" description="Helical" evidence="9">
    <location>
        <begin position="40"/>
        <end position="58"/>
    </location>
</feature>
<comment type="caution">
    <text evidence="11">The sequence shown here is derived from an EMBL/GenBank/DDBJ whole genome shotgun (WGS) entry which is preliminary data.</text>
</comment>
<dbReference type="Proteomes" id="UP000535491">
    <property type="component" value="Unassembled WGS sequence"/>
</dbReference>
<keyword evidence="9" id="KW-0472">Membrane</keyword>
<dbReference type="SMART" id="SM00387">
    <property type="entry name" value="HATPase_c"/>
    <property type="match status" value="1"/>
</dbReference>
<keyword evidence="12" id="KW-1185">Reference proteome</keyword>
<dbReference type="EC" id="2.7.13.3" evidence="2"/>
<sequence>MSYRQLKWLILIIPTLVIGLWEYLRHQFLLPYISMELGNWLSPVIVFIVTITFLRRLFMIYEHMQEQLKTEREEKAILQERERIARELHDGIAQTLFLCSVQINRLKEKQPDPGWTELDKSLRQIHDYVRHSISNLKNPPHLSSASWQKRVEELISQFQLDTGISVHPFFQLNEANLQPKEKVELFSCIQEALTNIRKHAHADHVWIQLTGNEANWCLKIEDDGTGFQTDPFRQSNRFGLRIMRERVQEIGGTLLFNRMAGKTQLVIKKSCGNMSSH</sequence>
<dbReference type="GO" id="GO:0016020">
    <property type="term" value="C:membrane"/>
    <property type="evidence" value="ECO:0007669"/>
    <property type="project" value="InterPro"/>
</dbReference>
<keyword evidence="8" id="KW-0902">Two-component regulatory system</keyword>
<evidence type="ECO:0000313" key="12">
    <source>
        <dbReference type="Proteomes" id="UP000535491"/>
    </source>
</evidence>
<comment type="catalytic activity">
    <reaction evidence="1">
        <text>ATP + protein L-histidine = ADP + protein N-phospho-L-histidine.</text>
        <dbReference type="EC" id="2.7.13.3"/>
    </reaction>
</comment>
<keyword evidence="5" id="KW-0547">Nucleotide-binding</keyword>
<evidence type="ECO:0000256" key="2">
    <source>
        <dbReference type="ARBA" id="ARBA00012438"/>
    </source>
</evidence>
<evidence type="ECO:0000256" key="1">
    <source>
        <dbReference type="ARBA" id="ARBA00000085"/>
    </source>
</evidence>
<dbReference type="InterPro" id="IPR050482">
    <property type="entry name" value="Sensor_HK_TwoCompSys"/>
</dbReference>
<dbReference type="Gene3D" id="1.20.5.1930">
    <property type="match status" value="1"/>
</dbReference>
<evidence type="ECO:0000256" key="8">
    <source>
        <dbReference type="ARBA" id="ARBA00023012"/>
    </source>
</evidence>